<keyword evidence="2" id="KW-1185">Reference proteome</keyword>
<reference evidence="1" key="1">
    <citation type="submission" date="2021-03" db="EMBL/GenBank/DDBJ databases">
        <title>Evolutionary priming and transition to the ectomycorrhizal habit in an iconic lineage of mushroom-forming fungi: is preadaptation a requirement?</title>
        <authorList>
            <consortium name="DOE Joint Genome Institute"/>
            <person name="Looney B.P."/>
            <person name="Miyauchi S."/>
            <person name="Morin E."/>
            <person name="Drula E."/>
            <person name="Courty P.E."/>
            <person name="Chicoki N."/>
            <person name="Fauchery L."/>
            <person name="Kohler A."/>
            <person name="Kuo A."/>
            <person name="LaButti K."/>
            <person name="Pangilinan J."/>
            <person name="Lipzen A."/>
            <person name="Riley R."/>
            <person name="Andreopoulos W."/>
            <person name="He G."/>
            <person name="Johnson J."/>
            <person name="Barry K.W."/>
            <person name="Grigoriev I.V."/>
            <person name="Nagy L."/>
            <person name="Hibbett D."/>
            <person name="Henrissat B."/>
            <person name="Matheny P.B."/>
            <person name="Labbe J."/>
            <person name="Martin A.F."/>
        </authorList>
    </citation>
    <scope>NUCLEOTIDE SEQUENCE</scope>
    <source>
        <strain evidence="1">BPL698</strain>
    </source>
</reference>
<protein>
    <submittedName>
        <fullName evidence="1">MBOAT, membrane-bound O-acyltransferase family-domain-containing protein</fullName>
    </submittedName>
</protein>
<evidence type="ECO:0000313" key="2">
    <source>
        <dbReference type="Proteomes" id="UP001207468"/>
    </source>
</evidence>
<name>A0ACC0UM99_9AGAM</name>
<dbReference type="EMBL" id="JAGFNK010000006">
    <property type="protein sequence ID" value="KAI9512706.1"/>
    <property type="molecule type" value="Genomic_DNA"/>
</dbReference>
<organism evidence="1 2">
    <name type="scientific">Russula earlei</name>
    <dbReference type="NCBI Taxonomy" id="71964"/>
    <lineage>
        <taxon>Eukaryota</taxon>
        <taxon>Fungi</taxon>
        <taxon>Dikarya</taxon>
        <taxon>Basidiomycota</taxon>
        <taxon>Agaricomycotina</taxon>
        <taxon>Agaricomycetes</taxon>
        <taxon>Russulales</taxon>
        <taxon>Russulaceae</taxon>
        <taxon>Russula</taxon>
    </lineage>
</organism>
<proteinExistence type="predicted"/>
<accession>A0ACC0UM99</accession>
<evidence type="ECO:0000313" key="1">
    <source>
        <dbReference type="EMBL" id="KAI9512706.1"/>
    </source>
</evidence>
<dbReference type="Proteomes" id="UP001207468">
    <property type="component" value="Unassembled WGS sequence"/>
</dbReference>
<comment type="caution">
    <text evidence="1">The sequence shown here is derived from an EMBL/GenBank/DDBJ whole genome shotgun (WGS) entry which is preliminary data.</text>
</comment>
<sequence length="529" mass="59046">MSLDFLFAPLAVKVGASLDQVKLITCLLVSYPLGSLFIRIPPAQPTLRHLFSILVSSFYFLPVFNHTIPFLSFIGDVLVTYFVALTVQGPRMPWIVFCIMMGHLFFNHIERALYGDPFDGSYNMTGPQMVLVMKMTTFAWNVWDGRRPVEDLDKWQKVMRVTKFPSLLEFLGYSLYFPGVLVGPYLEYATYASLVNGTLFDATGGDADPHRPIPNGRKRTAYRKMLFALGYLGTYMAVGPKYSYHTSLTDWFLQQNLPYRVLVVQIAGFVERCKYYGVWTLTEGASVLTGLGFTGYGPSGAATWNGAANVIVWNMEVPDNFKMLVDSWNINTSVWLRECVYKRVTPKGKKAGFRSSMLTYLTSAVWHGVSPGYYLMFLLSGFATTVARLSRSTIRPLVLSPGSEPAGRSGANIRDAKPSQSPASLPKTAYDVAGTVCTLLVINFASVAFVLLYLSDCIEAWRRLRWYGLWMIFGTMTFFYGGGATWLKGLQTKRVGRADVITISPGTPSVPPTVPPLDDVFREAEKKLS</sequence>
<gene>
    <name evidence="1" type="ORF">F5148DRAFT_729863</name>
</gene>